<dbReference type="EMBL" id="JARAWN010000300">
    <property type="protein sequence ID" value="MDX3134540.1"/>
    <property type="molecule type" value="Genomic_DNA"/>
</dbReference>
<dbReference type="Proteomes" id="UP001273589">
    <property type="component" value="Unassembled WGS sequence"/>
</dbReference>
<evidence type="ECO:0000313" key="3">
    <source>
        <dbReference type="Proteomes" id="UP001273589"/>
    </source>
</evidence>
<evidence type="ECO:0000313" key="2">
    <source>
        <dbReference type="EMBL" id="MDX3134540.1"/>
    </source>
</evidence>
<comment type="caution">
    <text evidence="2">The sequence shown here is derived from an EMBL/GenBank/DDBJ whole genome shotgun (WGS) entry which is preliminary data.</text>
</comment>
<sequence length="72" mass="7445">MSLWPSEPVTVLVPDGSASSPSPSPSPPPPPPVLSSASVTVRVKGEVRVVPAEFLNTARYSYPSCAARALKA</sequence>
<name>A0AAJ2PVN0_9ACTN</name>
<dbReference type="AlphaFoldDB" id="A0AAJ2PVN0"/>
<protein>
    <submittedName>
        <fullName evidence="2">Uncharacterized protein</fullName>
    </submittedName>
</protein>
<dbReference type="RefSeq" id="WP_319696652.1">
    <property type="nucleotide sequence ID" value="NZ_JARAWN010000300.1"/>
</dbReference>
<organism evidence="2 3">
    <name type="scientific">Streptomyces europaeiscabiei</name>
    <dbReference type="NCBI Taxonomy" id="146819"/>
    <lineage>
        <taxon>Bacteria</taxon>
        <taxon>Bacillati</taxon>
        <taxon>Actinomycetota</taxon>
        <taxon>Actinomycetes</taxon>
        <taxon>Kitasatosporales</taxon>
        <taxon>Streptomycetaceae</taxon>
        <taxon>Streptomyces</taxon>
    </lineage>
</organism>
<gene>
    <name evidence="2" type="ORF">PV367_33205</name>
</gene>
<evidence type="ECO:0000256" key="1">
    <source>
        <dbReference type="SAM" id="MobiDB-lite"/>
    </source>
</evidence>
<feature type="compositionally biased region" description="Pro residues" evidence="1">
    <location>
        <begin position="22"/>
        <end position="33"/>
    </location>
</feature>
<proteinExistence type="predicted"/>
<accession>A0AAJ2PVN0</accession>
<feature type="region of interest" description="Disordered" evidence="1">
    <location>
        <begin position="1"/>
        <end position="37"/>
    </location>
</feature>
<reference evidence="2" key="1">
    <citation type="journal article" date="2023" name="Microb. Genom.">
        <title>Mesoterricola silvestris gen. nov., sp. nov., Mesoterricola sediminis sp. nov., Geothrix oryzae sp. nov., Geothrix edaphica sp. nov., Geothrix rubra sp. nov., and Geothrix limicola sp. nov., six novel members of Acidobacteriota isolated from soils.</title>
        <authorList>
            <person name="Weisberg A.J."/>
            <person name="Pearce E."/>
            <person name="Kramer C.G."/>
            <person name="Chang J.H."/>
            <person name="Clarke C.R."/>
        </authorList>
    </citation>
    <scope>NUCLEOTIDE SEQUENCE</scope>
    <source>
        <strain evidence="2">ND06-05F</strain>
    </source>
</reference>